<comment type="caution">
    <text evidence="2">The sequence shown here is derived from an EMBL/GenBank/DDBJ whole genome shotgun (WGS) entry which is preliminary data.</text>
</comment>
<feature type="domain" description="2EXR" evidence="1">
    <location>
        <begin position="40"/>
        <end position="133"/>
    </location>
</feature>
<proteinExistence type="predicted"/>
<dbReference type="AlphaFoldDB" id="A0A9N9Z7B4"/>
<dbReference type="InterPro" id="IPR045518">
    <property type="entry name" value="2EXR"/>
</dbReference>
<name>A0A9N9Z7B4_9HYPO</name>
<reference evidence="2" key="1">
    <citation type="submission" date="2021-10" db="EMBL/GenBank/DDBJ databases">
        <authorList>
            <person name="Piombo E."/>
        </authorList>
    </citation>
    <scope>NUCLEOTIDE SEQUENCE</scope>
</reference>
<keyword evidence="3" id="KW-1185">Reference proteome</keyword>
<dbReference type="Proteomes" id="UP000775872">
    <property type="component" value="Unassembled WGS sequence"/>
</dbReference>
<protein>
    <recommendedName>
        <fullName evidence="1">2EXR domain-containing protein</fullName>
    </recommendedName>
</protein>
<dbReference type="EMBL" id="CABFOC020000035">
    <property type="protein sequence ID" value="CAH0050281.1"/>
    <property type="molecule type" value="Genomic_DNA"/>
</dbReference>
<organism evidence="2 3">
    <name type="scientific">Clonostachys solani</name>
    <dbReference type="NCBI Taxonomy" id="160281"/>
    <lineage>
        <taxon>Eukaryota</taxon>
        <taxon>Fungi</taxon>
        <taxon>Dikarya</taxon>
        <taxon>Ascomycota</taxon>
        <taxon>Pezizomycotina</taxon>
        <taxon>Sordariomycetes</taxon>
        <taxon>Hypocreomycetidae</taxon>
        <taxon>Hypocreales</taxon>
        <taxon>Bionectriaceae</taxon>
        <taxon>Clonostachys</taxon>
    </lineage>
</organism>
<evidence type="ECO:0000313" key="2">
    <source>
        <dbReference type="EMBL" id="CAH0050281.1"/>
    </source>
</evidence>
<evidence type="ECO:0000313" key="3">
    <source>
        <dbReference type="Proteomes" id="UP000775872"/>
    </source>
</evidence>
<dbReference type="Pfam" id="PF20150">
    <property type="entry name" value="2EXR"/>
    <property type="match status" value="1"/>
</dbReference>
<gene>
    <name evidence="2" type="ORF">CSOL1703_00002251</name>
</gene>
<dbReference type="OrthoDB" id="5135296at2759"/>
<accession>A0A9N9Z7B4</accession>
<evidence type="ECO:0000259" key="1">
    <source>
        <dbReference type="Pfam" id="PF20150"/>
    </source>
</evidence>
<sequence>MAETVETHSLPVAEATINPLPKLGIHLPVQKDLRKKLNSFNLFSELPQELQDEIWTLAVQTPTVLAPQRVTENGLVDWNKQAKWSFQGMDPHTISQVCKNARYIVKKHCVAFRGKNNTPITTKTPVIYANVDTTMFVIGDVISEGDSFYENDIAKMKYITIEGRNPGFCWVPDPYNLFPGPASGALGILATLAVDLKAVFVQNKLTISASEDPERVAQDLEMYQTPDSVSFTDGIRPLNANLFAYLSRFVSYNGPEINDERRCTFVQHRERKLCRTLFVAENAFRDGSPRIHFLPLYSPYREYYADASEDRDVDHAACHHELTPRDAVTDDQSEKICRPPPAMTETQALLTARQTEMEDYEEAMLAAWPEEWL</sequence>